<protein>
    <submittedName>
        <fullName evidence="1">Uncharacterized protein</fullName>
    </submittedName>
</protein>
<reference evidence="2" key="1">
    <citation type="submission" date="2016-02" db="EMBL/GenBank/DDBJ databases">
        <authorList>
            <person name="Rodrigo-Torres Lidia"/>
            <person name="Arahal R.David."/>
        </authorList>
    </citation>
    <scope>NUCLEOTIDE SEQUENCE [LARGE SCALE GENOMIC DNA]</scope>
    <source>
        <strain evidence="2">CECT 8713</strain>
    </source>
</reference>
<name>A0A128EXP5_9GAMM</name>
<organism evidence="1 2">
    <name type="scientific">Grimontia marina</name>
    <dbReference type="NCBI Taxonomy" id="646534"/>
    <lineage>
        <taxon>Bacteria</taxon>
        <taxon>Pseudomonadati</taxon>
        <taxon>Pseudomonadota</taxon>
        <taxon>Gammaproteobacteria</taxon>
        <taxon>Vibrionales</taxon>
        <taxon>Vibrionaceae</taxon>
        <taxon>Grimontia</taxon>
    </lineage>
</organism>
<dbReference type="EMBL" id="FIZY01000005">
    <property type="protein sequence ID" value="CZF78995.1"/>
    <property type="molecule type" value="Genomic_DNA"/>
</dbReference>
<sequence>MAPFLVFAPRNLLPSTRLSLRCALLTMPKRAIADKPSTSVDFCGIYARNLRSHVTVHRVAVYNVGAFIGLTVNEVDHQVATIEKAFQPRRKLSH</sequence>
<dbReference type="AlphaFoldDB" id="A0A128EXP5"/>
<proteinExistence type="predicted"/>
<evidence type="ECO:0000313" key="1">
    <source>
        <dbReference type="EMBL" id="CZF78995.1"/>
    </source>
</evidence>
<gene>
    <name evidence="1" type="ORF">GMA8713_00795</name>
</gene>
<keyword evidence="2" id="KW-1185">Reference proteome</keyword>
<dbReference type="Proteomes" id="UP000073601">
    <property type="component" value="Unassembled WGS sequence"/>
</dbReference>
<evidence type="ECO:0000313" key="2">
    <source>
        <dbReference type="Proteomes" id="UP000073601"/>
    </source>
</evidence>
<accession>A0A128EXP5</accession>